<keyword evidence="2" id="KW-1185">Reference proteome</keyword>
<dbReference type="SUPFAM" id="SSF56112">
    <property type="entry name" value="Protein kinase-like (PK-like)"/>
    <property type="match status" value="1"/>
</dbReference>
<dbReference type="EMBL" id="JACXAH010000010">
    <property type="protein sequence ID" value="MBD1372409.1"/>
    <property type="molecule type" value="Genomic_DNA"/>
</dbReference>
<name>A0A926N640_9BACL</name>
<evidence type="ECO:0000313" key="1">
    <source>
        <dbReference type="EMBL" id="MBD1372409.1"/>
    </source>
</evidence>
<dbReference type="InterPro" id="IPR011009">
    <property type="entry name" value="Kinase-like_dom_sf"/>
</dbReference>
<proteinExistence type="predicted"/>
<dbReference type="Proteomes" id="UP000661691">
    <property type="component" value="Unassembled WGS sequence"/>
</dbReference>
<accession>A0A926N640</accession>
<protein>
    <recommendedName>
        <fullName evidence="3">Protein kinase domain-containing protein</fullName>
    </recommendedName>
</protein>
<evidence type="ECO:0000313" key="2">
    <source>
        <dbReference type="Proteomes" id="UP000661691"/>
    </source>
</evidence>
<comment type="caution">
    <text evidence="1">The sequence shown here is derived from an EMBL/GenBank/DDBJ whole genome shotgun (WGS) entry which is preliminary data.</text>
</comment>
<dbReference type="AlphaFoldDB" id="A0A926N640"/>
<organism evidence="1 2">
    <name type="scientific">Polycladospora coralii</name>
    <dbReference type="NCBI Taxonomy" id="2771432"/>
    <lineage>
        <taxon>Bacteria</taxon>
        <taxon>Bacillati</taxon>
        <taxon>Bacillota</taxon>
        <taxon>Bacilli</taxon>
        <taxon>Bacillales</taxon>
        <taxon>Thermoactinomycetaceae</taxon>
        <taxon>Polycladospora</taxon>
    </lineage>
</organism>
<evidence type="ECO:0008006" key="3">
    <source>
        <dbReference type="Google" id="ProtNLM"/>
    </source>
</evidence>
<sequence length="244" mass="27933">MESKIAGEIIGSQYHIRKIFPFVMGTLYFTDRTSARGDDEKRFVHALAMPSNASSSLIEELGLRDDMIFMPLENIFIEQNNLYQVFIRMEGGLLAYQIRKRSFSLEEMSWLVAGICSQLLRLELEGQFTLVHPQNIIITKSGAIRFLYGGKRGLLPKHLGRLSKQTEEQIRTDRLYDVYLIGVLIFQILTGKHPVEWGLQVPPLKLVRPDIPEELDQIVSRALSFNLASRPQIEEIMSLLKRVG</sequence>
<dbReference type="Gene3D" id="1.10.510.10">
    <property type="entry name" value="Transferase(Phosphotransferase) domain 1"/>
    <property type="match status" value="1"/>
</dbReference>
<dbReference type="RefSeq" id="WP_191141947.1">
    <property type="nucleotide sequence ID" value="NZ_JACXAH010000010.1"/>
</dbReference>
<gene>
    <name evidence="1" type="ORF">IC620_08565</name>
</gene>
<reference evidence="1" key="1">
    <citation type="submission" date="2020-09" db="EMBL/GenBank/DDBJ databases">
        <title>A novel bacterium of genus Hazenella, isolated from South China Sea.</title>
        <authorList>
            <person name="Huang H."/>
            <person name="Mo K."/>
            <person name="Hu Y."/>
        </authorList>
    </citation>
    <scope>NUCLEOTIDE SEQUENCE</scope>
    <source>
        <strain evidence="1">IB182357</strain>
    </source>
</reference>